<organism evidence="1 2">
    <name type="scientific">Sinorhizobium kummerowiae</name>
    <dbReference type="NCBI Taxonomy" id="158892"/>
    <lineage>
        <taxon>Bacteria</taxon>
        <taxon>Pseudomonadati</taxon>
        <taxon>Pseudomonadota</taxon>
        <taxon>Alphaproteobacteria</taxon>
        <taxon>Hyphomicrobiales</taxon>
        <taxon>Rhizobiaceae</taxon>
        <taxon>Sinorhizobium/Ensifer group</taxon>
        <taxon>Sinorhizobium</taxon>
    </lineage>
</organism>
<name>A0ABY8T7N8_9HYPH</name>
<reference evidence="1 2" key="1">
    <citation type="submission" date="2023-03" db="EMBL/GenBank/DDBJ databases">
        <authorList>
            <person name="Menendez E."/>
            <person name="Kaur S."/>
            <person name="Flores-Felix J.D."/>
            <person name="diCenzo G.C."/>
            <person name="Peix A."/>
            <person name="Velazquez E."/>
        </authorList>
    </citation>
    <scope>NUCLEOTIDE SEQUENCE [LARGE SCALE GENOMIC DNA]</scope>
    <source>
        <strain evidence="1 2">CCBAU 71714</strain>
    </source>
</reference>
<keyword evidence="2" id="KW-1185">Reference proteome</keyword>
<accession>A0ABY8T7N8</accession>
<protein>
    <submittedName>
        <fullName evidence="1">Uncharacterized protein</fullName>
    </submittedName>
</protein>
<dbReference type="Proteomes" id="UP001233264">
    <property type="component" value="Chromosome"/>
</dbReference>
<sequence>MFGDLLTRGMTVVALSSGRRVLQDPDGKQYDTVAEARQAVEAPDTGPRLTIRGHYKHHKAMTDDLKAQLESQGYRVSKEELSFGSSCGTGRCRPDIVYQAPDGKWGIIEVKTGDASLTFRQEEIYPQIDSGDAIPRGKVANTFGLKPGIPLKNQGYPNGIPIEIKTFPGAEQ</sequence>
<evidence type="ECO:0000313" key="1">
    <source>
        <dbReference type="EMBL" id="WHS93195.1"/>
    </source>
</evidence>
<evidence type="ECO:0000313" key="2">
    <source>
        <dbReference type="Proteomes" id="UP001233264"/>
    </source>
</evidence>
<dbReference type="RefSeq" id="WP_003527075.1">
    <property type="nucleotide sequence ID" value="NZ_CP120365.1"/>
</dbReference>
<dbReference type="EMBL" id="CP120365">
    <property type="protein sequence ID" value="WHS93195.1"/>
    <property type="molecule type" value="Genomic_DNA"/>
</dbReference>
<gene>
    <name evidence="1" type="ORF">PZL22_004304</name>
</gene>
<proteinExistence type="predicted"/>